<dbReference type="Pfam" id="PF00498">
    <property type="entry name" value="FHA"/>
    <property type="match status" value="1"/>
</dbReference>
<evidence type="ECO:0000313" key="3">
    <source>
        <dbReference type="Proteomes" id="UP000886780"/>
    </source>
</evidence>
<accession>A0A9D1W5K6</accession>
<gene>
    <name evidence="2" type="ORF">IAA28_08435</name>
</gene>
<dbReference type="PROSITE" id="PS50006">
    <property type="entry name" value="FHA_DOMAIN"/>
    <property type="match status" value="1"/>
</dbReference>
<dbReference type="AlphaFoldDB" id="A0A9D1W5K6"/>
<sequence length="211" mass="23259">MNLQKCSNGHYYDGDVYSSCPHCKNQQASEGKTVALDVSPSGGGDVTVAMSTDEGPTLSGMVQAVKDNFGSALPSDDQKTVSFYDGNQVLAEKDPVVGWVVCVKGGLYGQDFRLKSGRNFVGRAENMDICLRGESTVSRDRHAILIYEPRQNLFLVQPGETKELIYLNGNVVLTPMVMKKNDILQVGDISLMLVPCCDDVFHWEEEEKKDR</sequence>
<dbReference type="SUPFAM" id="SSF49879">
    <property type="entry name" value="SMAD/FHA domain"/>
    <property type="match status" value="1"/>
</dbReference>
<feature type="domain" description="FHA" evidence="1">
    <location>
        <begin position="119"/>
        <end position="172"/>
    </location>
</feature>
<evidence type="ECO:0000259" key="1">
    <source>
        <dbReference type="PROSITE" id="PS50006"/>
    </source>
</evidence>
<comment type="caution">
    <text evidence="2">The sequence shown here is derived from an EMBL/GenBank/DDBJ whole genome shotgun (WGS) entry which is preliminary data.</text>
</comment>
<reference evidence="2" key="2">
    <citation type="submission" date="2021-04" db="EMBL/GenBank/DDBJ databases">
        <authorList>
            <person name="Gilroy R."/>
        </authorList>
    </citation>
    <scope>NUCLEOTIDE SEQUENCE</scope>
    <source>
        <strain evidence="2">ChiGjej4B4-12881</strain>
    </source>
</reference>
<dbReference type="Gene3D" id="2.60.200.20">
    <property type="match status" value="1"/>
</dbReference>
<reference evidence="2" key="1">
    <citation type="journal article" date="2021" name="PeerJ">
        <title>Extensive microbial diversity within the chicken gut microbiome revealed by metagenomics and culture.</title>
        <authorList>
            <person name="Gilroy R."/>
            <person name="Ravi A."/>
            <person name="Getino M."/>
            <person name="Pursley I."/>
            <person name="Horton D.L."/>
            <person name="Alikhan N.F."/>
            <person name="Baker D."/>
            <person name="Gharbi K."/>
            <person name="Hall N."/>
            <person name="Watson M."/>
            <person name="Adriaenssens E.M."/>
            <person name="Foster-Nyarko E."/>
            <person name="Jarju S."/>
            <person name="Secka A."/>
            <person name="Antonio M."/>
            <person name="Oren A."/>
            <person name="Chaudhuri R.R."/>
            <person name="La Ragione R."/>
            <person name="Hildebrand F."/>
            <person name="Pallen M.J."/>
        </authorList>
    </citation>
    <scope>NUCLEOTIDE SEQUENCE</scope>
    <source>
        <strain evidence="2">ChiGjej4B4-12881</strain>
    </source>
</reference>
<protein>
    <submittedName>
        <fullName evidence="2">FHA domain-containing protein</fullName>
    </submittedName>
</protein>
<proteinExistence type="predicted"/>
<dbReference type="CDD" id="cd00060">
    <property type="entry name" value="FHA"/>
    <property type="match status" value="1"/>
</dbReference>
<dbReference type="EMBL" id="DXEU01000149">
    <property type="protein sequence ID" value="HIX52819.1"/>
    <property type="molecule type" value="Genomic_DNA"/>
</dbReference>
<organism evidence="2 3">
    <name type="scientific">Candidatus Lachnoclostridium stercoripullorum</name>
    <dbReference type="NCBI Taxonomy" id="2838635"/>
    <lineage>
        <taxon>Bacteria</taxon>
        <taxon>Bacillati</taxon>
        <taxon>Bacillota</taxon>
        <taxon>Clostridia</taxon>
        <taxon>Lachnospirales</taxon>
        <taxon>Lachnospiraceae</taxon>
    </lineage>
</organism>
<dbReference type="InterPro" id="IPR008984">
    <property type="entry name" value="SMAD_FHA_dom_sf"/>
</dbReference>
<evidence type="ECO:0000313" key="2">
    <source>
        <dbReference type="EMBL" id="HIX52819.1"/>
    </source>
</evidence>
<dbReference type="InterPro" id="IPR000253">
    <property type="entry name" value="FHA_dom"/>
</dbReference>
<name>A0A9D1W5K6_9FIRM</name>
<dbReference type="Proteomes" id="UP000886780">
    <property type="component" value="Unassembled WGS sequence"/>
</dbReference>